<dbReference type="InterPro" id="IPR044068">
    <property type="entry name" value="CB"/>
</dbReference>
<sequence length="330" mass="38232">MNYNINKIYDTEIPKILNKFLNYLFAIEGKSINTINGYKSDLSLFFKFIKIYKVGITQNIITELDKIKINDINEDLIKEIELDDLIAFITFLEIDRNNSNYARARKVASLKSFFKYLKCKAKMINEDPSEELESPKLIKRNPIYLTLDESRRLLQAIDGKNKERDYCIIMFFLNCGLRLSELCNININEINYDTLTVIGKGNKERTIYLNKACISALENYLPIRDKIIDMAPPEHSNALFISSKKMRISARAVERMVKKYIEKAGLDKNKYSPHKLRHTAATLMYKHGNVDIRSLQVLLGHENVSTTQIYTHVDDEKLREAVSLNPLSSE</sequence>
<comment type="caution">
    <text evidence="14">The sequence shown here is derived from an EMBL/GenBank/DDBJ whole genome shotgun (WGS) entry which is preliminary data.</text>
</comment>
<keyword evidence="5" id="KW-0132">Cell division</keyword>
<name>A0A151B7J3_9CLOT</name>
<evidence type="ECO:0000256" key="8">
    <source>
        <dbReference type="ARBA" id="ARBA00023125"/>
    </source>
</evidence>
<dbReference type="PROSITE" id="PS51898">
    <property type="entry name" value="TYR_RECOMBINASE"/>
    <property type="match status" value="1"/>
</dbReference>
<evidence type="ECO:0000259" key="12">
    <source>
        <dbReference type="PROSITE" id="PS51898"/>
    </source>
</evidence>
<dbReference type="GO" id="GO:0003677">
    <property type="term" value="F:DNA binding"/>
    <property type="evidence" value="ECO:0007669"/>
    <property type="project" value="UniProtKB-UniRule"/>
</dbReference>
<gene>
    <name evidence="14" type="primary">xerD_1</name>
    <name evidence="14" type="ORF">CLTEP_01530</name>
</gene>
<reference evidence="14 15" key="1">
    <citation type="submission" date="2016-02" db="EMBL/GenBank/DDBJ databases">
        <title>Genome sequence of Clostridium tepidiprofundi DSM 19306.</title>
        <authorList>
            <person name="Poehlein A."/>
            <person name="Daniel R."/>
        </authorList>
    </citation>
    <scope>NUCLEOTIDE SEQUENCE [LARGE SCALE GENOMIC DNA]</scope>
    <source>
        <strain evidence="14 15">DSM 19306</strain>
    </source>
</reference>
<dbReference type="InterPro" id="IPR013762">
    <property type="entry name" value="Integrase-like_cat_sf"/>
</dbReference>
<keyword evidence="10" id="KW-0131">Cell cycle</keyword>
<dbReference type="Pfam" id="PF02899">
    <property type="entry name" value="Phage_int_SAM_1"/>
    <property type="match status" value="1"/>
</dbReference>
<keyword evidence="7" id="KW-0229">DNA integration</keyword>
<feature type="domain" description="Tyr recombinase" evidence="12">
    <location>
        <begin position="140"/>
        <end position="323"/>
    </location>
</feature>
<evidence type="ECO:0000256" key="3">
    <source>
        <dbReference type="ARBA" id="ARBA00008857"/>
    </source>
</evidence>
<comment type="function">
    <text evidence="1">Site-specific tyrosine recombinase, which acts by catalyzing the cutting and rejoining of the recombining DNA molecules.</text>
</comment>
<evidence type="ECO:0000256" key="1">
    <source>
        <dbReference type="ARBA" id="ARBA00003283"/>
    </source>
</evidence>
<comment type="subcellular location">
    <subcellularLocation>
        <location evidence="2">Cytoplasm</location>
    </subcellularLocation>
</comment>
<dbReference type="GO" id="GO:0051301">
    <property type="term" value="P:cell division"/>
    <property type="evidence" value="ECO:0007669"/>
    <property type="project" value="UniProtKB-KW"/>
</dbReference>
<dbReference type="Gene3D" id="1.10.443.10">
    <property type="entry name" value="Intergrase catalytic core"/>
    <property type="match status" value="1"/>
</dbReference>
<dbReference type="EMBL" id="LTBA01000001">
    <property type="protein sequence ID" value="KYH35760.1"/>
    <property type="molecule type" value="Genomic_DNA"/>
</dbReference>
<feature type="domain" description="Core-binding (CB)" evidence="13">
    <location>
        <begin position="11"/>
        <end position="118"/>
    </location>
</feature>
<proteinExistence type="inferred from homology"/>
<dbReference type="Proteomes" id="UP000075531">
    <property type="component" value="Unassembled WGS sequence"/>
</dbReference>
<dbReference type="InterPro" id="IPR050090">
    <property type="entry name" value="Tyrosine_recombinase_XerCD"/>
</dbReference>
<dbReference type="InterPro" id="IPR010998">
    <property type="entry name" value="Integrase_recombinase_N"/>
</dbReference>
<evidence type="ECO:0000256" key="9">
    <source>
        <dbReference type="ARBA" id="ARBA00023172"/>
    </source>
</evidence>
<evidence type="ECO:0000259" key="13">
    <source>
        <dbReference type="PROSITE" id="PS51900"/>
    </source>
</evidence>
<dbReference type="AlphaFoldDB" id="A0A151B7J3"/>
<evidence type="ECO:0000256" key="4">
    <source>
        <dbReference type="ARBA" id="ARBA00022490"/>
    </source>
</evidence>
<comment type="similarity">
    <text evidence="3">Belongs to the 'phage' integrase family.</text>
</comment>
<keyword evidence="4" id="KW-0963">Cytoplasm</keyword>
<dbReference type="PANTHER" id="PTHR30349:SF77">
    <property type="entry name" value="TYROSINE RECOMBINASE XERC"/>
    <property type="match status" value="1"/>
</dbReference>
<dbReference type="PATRIC" id="fig|1121338.3.peg.155"/>
<evidence type="ECO:0000256" key="7">
    <source>
        <dbReference type="ARBA" id="ARBA00022908"/>
    </source>
</evidence>
<evidence type="ECO:0000256" key="10">
    <source>
        <dbReference type="ARBA" id="ARBA00023306"/>
    </source>
</evidence>
<evidence type="ECO:0000313" key="15">
    <source>
        <dbReference type="Proteomes" id="UP000075531"/>
    </source>
</evidence>
<keyword evidence="8 11" id="KW-0238">DNA-binding</keyword>
<dbReference type="OrthoDB" id="283809at2"/>
<keyword evidence="9" id="KW-0233">DNA recombination</keyword>
<dbReference type="GO" id="GO:0015074">
    <property type="term" value="P:DNA integration"/>
    <property type="evidence" value="ECO:0007669"/>
    <property type="project" value="UniProtKB-KW"/>
</dbReference>
<organism evidence="14 15">
    <name type="scientific">Clostridium tepidiprofundi DSM 19306</name>
    <dbReference type="NCBI Taxonomy" id="1121338"/>
    <lineage>
        <taxon>Bacteria</taxon>
        <taxon>Bacillati</taxon>
        <taxon>Bacillota</taxon>
        <taxon>Clostridia</taxon>
        <taxon>Eubacteriales</taxon>
        <taxon>Clostridiaceae</taxon>
        <taxon>Clostridium</taxon>
    </lineage>
</organism>
<dbReference type="GO" id="GO:0006310">
    <property type="term" value="P:DNA recombination"/>
    <property type="evidence" value="ECO:0007669"/>
    <property type="project" value="UniProtKB-KW"/>
</dbReference>
<evidence type="ECO:0000313" key="14">
    <source>
        <dbReference type="EMBL" id="KYH35760.1"/>
    </source>
</evidence>
<keyword evidence="15" id="KW-1185">Reference proteome</keyword>
<dbReference type="STRING" id="1121338.CLTEP_01530"/>
<dbReference type="InterPro" id="IPR004107">
    <property type="entry name" value="Integrase_SAM-like_N"/>
</dbReference>
<accession>A0A151B7J3</accession>
<dbReference type="InterPro" id="IPR002104">
    <property type="entry name" value="Integrase_catalytic"/>
</dbReference>
<dbReference type="Pfam" id="PF00589">
    <property type="entry name" value="Phage_integrase"/>
    <property type="match status" value="1"/>
</dbReference>
<evidence type="ECO:0000256" key="11">
    <source>
        <dbReference type="PROSITE-ProRule" id="PRU01248"/>
    </source>
</evidence>
<dbReference type="GO" id="GO:0005737">
    <property type="term" value="C:cytoplasm"/>
    <property type="evidence" value="ECO:0007669"/>
    <property type="project" value="UniProtKB-SubCell"/>
</dbReference>
<dbReference type="SUPFAM" id="SSF56349">
    <property type="entry name" value="DNA breaking-rejoining enzymes"/>
    <property type="match status" value="1"/>
</dbReference>
<keyword evidence="6" id="KW-0159">Chromosome partition</keyword>
<evidence type="ECO:0000256" key="6">
    <source>
        <dbReference type="ARBA" id="ARBA00022829"/>
    </source>
</evidence>
<dbReference type="InterPro" id="IPR011010">
    <property type="entry name" value="DNA_brk_join_enz"/>
</dbReference>
<dbReference type="GO" id="GO:0007059">
    <property type="term" value="P:chromosome segregation"/>
    <property type="evidence" value="ECO:0007669"/>
    <property type="project" value="UniProtKB-KW"/>
</dbReference>
<dbReference type="PANTHER" id="PTHR30349">
    <property type="entry name" value="PHAGE INTEGRASE-RELATED"/>
    <property type="match status" value="1"/>
</dbReference>
<evidence type="ECO:0000256" key="2">
    <source>
        <dbReference type="ARBA" id="ARBA00004496"/>
    </source>
</evidence>
<evidence type="ECO:0000256" key="5">
    <source>
        <dbReference type="ARBA" id="ARBA00022618"/>
    </source>
</evidence>
<dbReference type="PROSITE" id="PS51900">
    <property type="entry name" value="CB"/>
    <property type="match status" value="1"/>
</dbReference>
<protein>
    <submittedName>
        <fullName evidence="14">Tyrosine recombinase XerD</fullName>
    </submittedName>
</protein>
<dbReference type="RefSeq" id="WP_066821061.1">
    <property type="nucleotide sequence ID" value="NZ_LTBA01000001.1"/>
</dbReference>
<dbReference type="Gene3D" id="1.10.150.130">
    <property type="match status" value="1"/>
</dbReference>